<evidence type="ECO:0000313" key="20">
    <source>
        <dbReference type="EMBL" id="GLK55560.1"/>
    </source>
</evidence>
<protein>
    <recommendedName>
        <fullName evidence="6 19">Adenosylcobinamide-GDP ribazoletransferase</fullName>
        <ecNumber evidence="5 19">2.7.8.26</ecNumber>
    </recommendedName>
    <alternativeName>
        <fullName evidence="16 19">Cobalamin synthase</fullName>
    </alternativeName>
    <alternativeName>
        <fullName evidence="15 19">Cobalamin-5'-phosphate synthase</fullName>
    </alternativeName>
</protein>
<evidence type="ECO:0000256" key="12">
    <source>
        <dbReference type="ARBA" id="ARBA00022989"/>
    </source>
</evidence>
<gene>
    <name evidence="20" type="primary">cobS_2</name>
    <name evidence="19" type="synonym">cobS</name>
    <name evidence="20" type="ORF">GCM10008170_15790</name>
    <name evidence="21" type="ORF">JOD31_000479</name>
</gene>
<dbReference type="EMBL" id="JAFBCY010000001">
    <property type="protein sequence ID" value="MBM7850267.1"/>
    <property type="molecule type" value="Genomic_DNA"/>
</dbReference>
<evidence type="ECO:0000256" key="1">
    <source>
        <dbReference type="ARBA" id="ARBA00001946"/>
    </source>
</evidence>
<dbReference type="RefSeq" id="WP_204948715.1">
    <property type="nucleotide sequence ID" value="NZ_BSFF01000002.1"/>
</dbReference>
<comment type="caution">
    <text evidence="20">The sequence shown here is derived from an EMBL/GenBank/DDBJ whole genome shotgun (WGS) entry which is preliminary data.</text>
</comment>
<evidence type="ECO:0000256" key="7">
    <source>
        <dbReference type="ARBA" id="ARBA00022475"/>
    </source>
</evidence>
<keyword evidence="7 19" id="KW-1003">Cell membrane</keyword>
<evidence type="ECO:0000256" key="2">
    <source>
        <dbReference type="ARBA" id="ARBA00004651"/>
    </source>
</evidence>
<comment type="cofactor">
    <cofactor evidence="1 19">
        <name>Mg(2+)</name>
        <dbReference type="ChEBI" id="CHEBI:18420"/>
    </cofactor>
</comment>
<evidence type="ECO:0000256" key="11">
    <source>
        <dbReference type="ARBA" id="ARBA00022842"/>
    </source>
</evidence>
<dbReference type="AlphaFoldDB" id="A0A9W6IUS5"/>
<dbReference type="GO" id="GO:0051073">
    <property type="term" value="F:adenosylcobinamide-GDP ribazoletransferase activity"/>
    <property type="evidence" value="ECO:0007669"/>
    <property type="project" value="UniProtKB-UniRule"/>
</dbReference>
<dbReference type="GO" id="GO:0005886">
    <property type="term" value="C:plasma membrane"/>
    <property type="evidence" value="ECO:0007669"/>
    <property type="project" value="UniProtKB-SubCell"/>
</dbReference>
<dbReference type="Pfam" id="PF02654">
    <property type="entry name" value="CobS"/>
    <property type="match status" value="1"/>
</dbReference>
<dbReference type="PANTHER" id="PTHR34148">
    <property type="entry name" value="ADENOSYLCOBINAMIDE-GDP RIBAZOLETRANSFERASE"/>
    <property type="match status" value="1"/>
</dbReference>
<keyword evidence="9 19" id="KW-0808">Transferase</keyword>
<dbReference type="InterPro" id="IPR003805">
    <property type="entry name" value="CobS"/>
</dbReference>
<evidence type="ECO:0000256" key="15">
    <source>
        <dbReference type="ARBA" id="ARBA00032605"/>
    </source>
</evidence>
<evidence type="ECO:0000313" key="23">
    <source>
        <dbReference type="Proteomes" id="UP001143400"/>
    </source>
</evidence>
<keyword evidence="10 19" id="KW-0812">Transmembrane</keyword>
<dbReference type="PANTHER" id="PTHR34148:SF1">
    <property type="entry name" value="ADENOSYLCOBINAMIDE-GDP RIBAZOLETRANSFERASE"/>
    <property type="match status" value="1"/>
</dbReference>
<evidence type="ECO:0000256" key="14">
    <source>
        <dbReference type="ARBA" id="ARBA00025228"/>
    </source>
</evidence>
<evidence type="ECO:0000256" key="16">
    <source>
        <dbReference type="ARBA" id="ARBA00032853"/>
    </source>
</evidence>
<evidence type="ECO:0000256" key="17">
    <source>
        <dbReference type="ARBA" id="ARBA00048623"/>
    </source>
</evidence>
<keyword evidence="12 19" id="KW-1133">Transmembrane helix</keyword>
<evidence type="ECO:0000256" key="6">
    <source>
        <dbReference type="ARBA" id="ARBA00015850"/>
    </source>
</evidence>
<feature type="transmembrane region" description="Helical" evidence="19">
    <location>
        <begin position="198"/>
        <end position="231"/>
    </location>
</feature>
<comment type="similarity">
    <text evidence="4 19">Belongs to the CobS family.</text>
</comment>
<comment type="subcellular location">
    <subcellularLocation>
        <location evidence="2 19">Cell membrane</location>
        <topology evidence="2 19">Multi-pass membrane protein</topology>
    </subcellularLocation>
</comment>
<comment type="pathway">
    <text evidence="3 19">Cofactor biosynthesis; adenosylcobalamin biosynthesis; adenosylcobalamin from cob(II)yrinate a,c-diamide: step 7/7.</text>
</comment>
<keyword evidence="8 19" id="KW-0169">Cobalamin biosynthesis</keyword>
<dbReference type="GO" id="GO:0008818">
    <property type="term" value="F:cobalamin 5'-phosphate synthase activity"/>
    <property type="evidence" value="ECO:0007669"/>
    <property type="project" value="UniProtKB-UniRule"/>
</dbReference>
<name>A0A9W6IUS5_9HYPH</name>
<evidence type="ECO:0000256" key="3">
    <source>
        <dbReference type="ARBA" id="ARBA00004663"/>
    </source>
</evidence>
<evidence type="ECO:0000256" key="8">
    <source>
        <dbReference type="ARBA" id="ARBA00022573"/>
    </source>
</evidence>
<dbReference type="GO" id="GO:0009236">
    <property type="term" value="P:cobalamin biosynthetic process"/>
    <property type="evidence" value="ECO:0007669"/>
    <property type="project" value="UniProtKB-UniRule"/>
</dbReference>
<organism evidence="20 23">
    <name type="scientific">Methylopila capsulata</name>
    <dbReference type="NCBI Taxonomy" id="61654"/>
    <lineage>
        <taxon>Bacteria</taxon>
        <taxon>Pseudomonadati</taxon>
        <taxon>Pseudomonadota</taxon>
        <taxon>Alphaproteobacteria</taxon>
        <taxon>Hyphomicrobiales</taxon>
        <taxon>Methylopilaceae</taxon>
        <taxon>Methylopila</taxon>
    </lineage>
</organism>
<evidence type="ECO:0000256" key="4">
    <source>
        <dbReference type="ARBA" id="ARBA00010561"/>
    </source>
</evidence>
<feature type="transmembrane region" description="Helical" evidence="19">
    <location>
        <begin position="122"/>
        <end position="145"/>
    </location>
</feature>
<evidence type="ECO:0000256" key="10">
    <source>
        <dbReference type="ARBA" id="ARBA00022692"/>
    </source>
</evidence>
<dbReference type="NCBIfam" id="TIGR00317">
    <property type="entry name" value="cobS"/>
    <property type="match status" value="1"/>
</dbReference>
<reference evidence="20" key="3">
    <citation type="submission" date="2023-01" db="EMBL/GenBank/DDBJ databases">
        <authorList>
            <person name="Sun Q."/>
            <person name="Evtushenko L."/>
        </authorList>
    </citation>
    <scope>NUCLEOTIDE SEQUENCE</scope>
    <source>
        <strain evidence="20">VKM B-1606</strain>
    </source>
</reference>
<evidence type="ECO:0000256" key="13">
    <source>
        <dbReference type="ARBA" id="ARBA00023136"/>
    </source>
</evidence>
<keyword evidence="13 19" id="KW-0472">Membrane</keyword>
<evidence type="ECO:0000313" key="22">
    <source>
        <dbReference type="Proteomes" id="UP000758856"/>
    </source>
</evidence>
<feature type="transmembrane region" description="Helical" evidence="19">
    <location>
        <begin position="51"/>
        <end position="72"/>
    </location>
</feature>
<dbReference type="EC" id="2.7.8.26" evidence="5 19"/>
<comment type="caution">
    <text evidence="19">Lacks conserved residue(s) required for the propagation of feature annotation.</text>
</comment>
<dbReference type="HAMAP" id="MF_00719">
    <property type="entry name" value="CobS"/>
    <property type="match status" value="1"/>
</dbReference>
<keyword evidence="22" id="KW-1185">Reference proteome</keyword>
<evidence type="ECO:0000256" key="9">
    <source>
        <dbReference type="ARBA" id="ARBA00022679"/>
    </source>
</evidence>
<dbReference type="EMBL" id="BSFF01000002">
    <property type="protein sequence ID" value="GLK55560.1"/>
    <property type="molecule type" value="Genomic_DNA"/>
</dbReference>
<keyword evidence="11 19" id="KW-0460">Magnesium</keyword>
<dbReference type="Proteomes" id="UP001143400">
    <property type="component" value="Unassembled WGS sequence"/>
</dbReference>
<evidence type="ECO:0000256" key="19">
    <source>
        <dbReference type="HAMAP-Rule" id="MF_00719"/>
    </source>
</evidence>
<comment type="catalytic activity">
    <reaction evidence="18 19">
        <text>alpha-ribazole 5'-phosphate + adenosylcob(III)inamide-GDP = adenosylcob(III)alamin 5'-phosphate + GMP + H(+)</text>
        <dbReference type="Rhea" id="RHEA:23560"/>
        <dbReference type="ChEBI" id="CHEBI:15378"/>
        <dbReference type="ChEBI" id="CHEBI:57918"/>
        <dbReference type="ChEBI" id="CHEBI:58115"/>
        <dbReference type="ChEBI" id="CHEBI:60487"/>
        <dbReference type="ChEBI" id="CHEBI:60493"/>
        <dbReference type="EC" id="2.7.8.26"/>
    </reaction>
</comment>
<comment type="function">
    <text evidence="14 19">Joins adenosylcobinamide-GDP and alpha-ribazole to generate adenosylcobalamin (Ado-cobalamin). Also synthesizes adenosylcobalamin 5'-phosphate from adenosylcobinamide-GDP and alpha-ribazole 5'-phosphate.</text>
</comment>
<sequence>MTADRPNSVIRAARDAAADALRFFTRIPVPPGWGSPDPAAIFDGVARAAPLAGLVVGAVGGAVLAALTALGLSPLPAATLAVAAGVALSGALHEDGLADVADGFGGGRDRERKLAIMRDSRLGSFGATALILTLLGRVSLVAALAEGLGPVVAGLAVAAASTIARPAAVLPTVLLPPARSDGAGHAARPSPSAVALGWALGAALAALLAGIGPGLAAAACAALAASALSALARRQIGGVTGDVCGAAAALGDAAALTALALTLM</sequence>
<evidence type="ECO:0000256" key="5">
    <source>
        <dbReference type="ARBA" id="ARBA00013200"/>
    </source>
</evidence>
<reference evidence="21 22" key="2">
    <citation type="submission" date="2021-01" db="EMBL/GenBank/DDBJ databases">
        <title>Genomic Encyclopedia of Type Strains, Phase IV (KMG-IV): sequencing the most valuable type-strain genomes for metagenomic binning, comparative biology and taxonomic classification.</title>
        <authorList>
            <person name="Goeker M."/>
        </authorList>
    </citation>
    <scope>NUCLEOTIDE SEQUENCE [LARGE SCALE GENOMIC DNA]</scope>
    <source>
        <strain evidence="21 22">DSM 6130</strain>
    </source>
</reference>
<reference evidence="20" key="1">
    <citation type="journal article" date="2014" name="Int. J. Syst. Evol. Microbiol.">
        <title>Complete genome sequence of Corynebacterium casei LMG S-19264T (=DSM 44701T), isolated from a smear-ripened cheese.</title>
        <authorList>
            <consortium name="US DOE Joint Genome Institute (JGI-PGF)"/>
            <person name="Walter F."/>
            <person name="Albersmeier A."/>
            <person name="Kalinowski J."/>
            <person name="Ruckert C."/>
        </authorList>
    </citation>
    <scope>NUCLEOTIDE SEQUENCE</scope>
    <source>
        <strain evidence="20">VKM B-1606</strain>
    </source>
</reference>
<evidence type="ECO:0000313" key="21">
    <source>
        <dbReference type="EMBL" id="MBM7850267.1"/>
    </source>
</evidence>
<dbReference type="Proteomes" id="UP000758856">
    <property type="component" value="Unassembled WGS sequence"/>
</dbReference>
<proteinExistence type="inferred from homology"/>
<accession>A0A9W6IUS5</accession>
<comment type="catalytic activity">
    <reaction evidence="17 19">
        <text>alpha-ribazole + adenosylcob(III)inamide-GDP = adenosylcob(III)alamin + GMP + H(+)</text>
        <dbReference type="Rhea" id="RHEA:16049"/>
        <dbReference type="ChEBI" id="CHEBI:10329"/>
        <dbReference type="ChEBI" id="CHEBI:15378"/>
        <dbReference type="ChEBI" id="CHEBI:18408"/>
        <dbReference type="ChEBI" id="CHEBI:58115"/>
        <dbReference type="ChEBI" id="CHEBI:60487"/>
        <dbReference type="EC" id="2.7.8.26"/>
    </reaction>
</comment>
<evidence type="ECO:0000256" key="18">
    <source>
        <dbReference type="ARBA" id="ARBA00049504"/>
    </source>
</evidence>